<gene>
    <name evidence="4" type="ordered locus">Acid_3744</name>
</gene>
<evidence type="ECO:0000259" key="3">
    <source>
        <dbReference type="Pfam" id="PF07635"/>
    </source>
</evidence>
<reference evidence="4" key="1">
    <citation type="submission" date="2006-10" db="EMBL/GenBank/DDBJ databases">
        <title>Complete sequence of Solibacter usitatus Ellin6076.</title>
        <authorList>
            <consortium name="US DOE Joint Genome Institute"/>
            <person name="Copeland A."/>
            <person name="Lucas S."/>
            <person name="Lapidus A."/>
            <person name="Barry K."/>
            <person name="Detter J.C."/>
            <person name="Glavina del Rio T."/>
            <person name="Hammon N."/>
            <person name="Israni S."/>
            <person name="Dalin E."/>
            <person name="Tice H."/>
            <person name="Pitluck S."/>
            <person name="Thompson L.S."/>
            <person name="Brettin T."/>
            <person name="Bruce D."/>
            <person name="Han C."/>
            <person name="Tapia R."/>
            <person name="Gilna P."/>
            <person name="Schmutz J."/>
            <person name="Larimer F."/>
            <person name="Land M."/>
            <person name="Hauser L."/>
            <person name="Kyrpides N."/>
            <person name="Mikhailova N."/>
            <person name="Janssen P.H."/>
            <person name="Kuske C.R."/>
            <person name="Richardson P."/>
        </authorList>
    </citation>
    <scope>NUCLEOTIDE SEQUENCE</scope>
    <source>
        <strain evidence="4">Ellin6076</strain>
    </source>
</reference>
<dbReference type="Pfam" id="PF07583">
    <property type="entry name" value="PSCyt2"/>
    <property type="match status" value="1"/>
</dbReference>
<dbReference type="InterPro" id="IPR036909">
    <property type="entry name" value="Cyt_c-like_dom_sf"/>
</dbReference>
<dbReference type="AlphaFoldDB" id="Q01NB1"/>
<evidence type="ECO:0000259" key="1">
    <source>
        <dbReference type="Pfam" id="PF07583"/>
    </source>
</evidence>
<dbReference type="PANTHER" id="PTHR35889:SF3">
    <property type="entry name" value="F-BOX DOMAIN-CONTAINING PROTEIN"/>
    <property type="match status" value="1"/>
</dbReference>
<feature type="domain" description="DUF1553" evidence="2">
    <location>
        <begin position="373"/>
        <end position="590"/>
    </location>
</feature>
<dbReference type="STRING" id="234267.Acid_3744"/>
<dbReference type="GO" id="GO:0020037">
    <property type="term" value="F:heme binding"/>
    <property type="evidence" value="ECO:0007669"/>
    <property type="project" value="InterPro"/>
</dbReference>
<feature type="domain" description="DUF1549" evidence="1">
    <location>
        <begin position="143"/>
        <end position="335"/>
    </location>
</feature>
<evidence type="ECO:0000259" key="2">
    <source>
        <dbReference type="Pfam" id="PF07587"/>
    </source>
</evidence>
<accession>Q01NB1</accession>
<dbReference type="Pfam" id="PF07635">
    <property type="entry name" value="PSCyt1"/>
    <property type="match status" value="1"/>
</dbReference>
<dbReference type="eggNOG" id="COG2010">
    <property type="taxonomic scope" value="Bacteria"/>
</dbReference>
<organism evidence="4">
    <name type="scientific">Solibacter usitatus (strain Ellin6076)</name>
    <dbReference type="NCBI Taxonomy" id="234267"/>
    <lineage>
        <taxon>Bacteria</taxon>
        <taxon>Pseudomonadati</taxon>
        <taxon>Acidobacteriota</taxon>
        <taxon>Terriglobia</taxon>
        <taxon>Bryobacterales</taxon>
        <taxon>Solibacteraceae</taxon>
        <taxon>Candidatus Solibacter</taxon>
    </lineage>
</organism>
<dbReference type="SUPFAM" id="SSF46626">
    <property type="entry name" value="Cytochrome c"/>
    <property type="match status" value="1"/>
</dbReference>
<sequence length="786" mass="85934" precursor="true">MRLAVGLLATIAAAQPAVEYERQVHPLLAAKCFVCHSQEKRSGGFSLATYGDLLEGGRSGAAVKPGNSGASLIIQRTNGTHAPRMPLGAAPLSAAEIAILSAWIDEGARATPASAPARPKWEAPLALASPAIPAVGWKTWQSPLDRFVADYLGKHGVAEPEPVSDAVFARRVYLDVIGLLPAPGELQRFLSDGRADKRERLVQTLLAENRAYAENWISFWNDLLRNDEGVNYFSEAASRKSITPWLLNSLRTNLAYDQFVRELLNPTAPSDPAGFLIGVNWRGVVNASQTPAMQAAQNTAQIFLGINLKCNSCHDSFISKWKLKDAYALASYFSPEEKLQLYRCDVAQAEFAEPGFLFPELNHAAASSSEADRRAAAAAIFTDPGNGRLARTLVNRIWHRLLGRGIVENPDEMDGEPWSPELLDWLAADFAGHGYDIKRLIATILNSRAYQMPAVRAGSGSYVFRGPELRRLTAEQFADAIGAITGDWRVYQPPMPPTAPGAPPLTPPPGVYSRDWHLAANPLTRALGRPIRDQVYGTRDNQATTLQALELVNGETLTHWLMRGARKMLGVLPPEPVSVFDKPITGRLPAPPEFDIDISRARRLWLLVQDTGSYSPEKVEAAWANVELAGREGATLLSSLKPVDSGGLRPGEGPIELNGFHGDGVRVKTPSRLVYDIAGRGFTRLRGMVGIENREISSDINPRTRFFIFLEEPAMDRLTHVEPETPVPGLPPVKSAEEAVDRVFWYALGRAPSAGEREAAGDVMRPEGLADLLWAVMMKPEFQLVR</sequence>
<proteinExistence type="predicted"/>
<dbReference type="InterPro" id="IPR011444">
    <property type="entry name" value="DUF1549"/>
</dbReference>
<dbReference type="PANTHER" id="PTHR35889">
    <property type="entry name" value="CYCLOINULO-OLIGOSACCHARIDE FRUCTANOTRANSFERASE-RELATED"/>
    <property type="match status" value="1"/>
</dbReference>
<feature type="domain" description="Cytochrome C Planctomycete-type" evidence="3">
    <location>
        <begin position="32"/>
        <end position="86"/>
    </location>
</feature>
<dbReference type="InterPro" id="IPR011429">
    <property type="entry name" value="Cyt_c_Planctomycete-type"/>
</dbReference>
<name>Q01NB1_SOLUE</name>
<dbReference type="InterPro" id="IPR022655">
    <property type="entry name" value="DUF1553"/>
</dbReference>
<evidence type="ECO:0008006" key="5">
    <source>
        <dbReference type="Google" id="ProtNLM"/>
    </source>
</evidence>
<dbReference type="GO" id="GO:0009055">
    <property type="term" value="F:electron transfer activity"/>
    <property type="evidence" value="ECO:0007669"/>
    <property type="project" value="InterPro"/>
</dbReference>
<dbReference type="KEGG" id="sus:Acid_3744"/>
<dbReference type="HOGENOM" id="CLU_005632_2_0_0"/>
<dbReference type="Pfam" id="PF07587">
    <property type="entry name" value="PSD1"/>
    <property type="match status" value="1"/>
</dbReference>
<protein>
    <recommendedName>
        <fullName evidence="5">Cytochrome c domain-containing protein</fullName>
    </recommendedName>
</protein>
<evidence type="ECO:0000313" key="4">
    <source>
        <dbReference type="EMBL" id="ABJ84715.1"/>
    </source>
</evidence>
<dbReference type="EMBL" id="CP000473">
    <property type="protein sequence ID" value="ABJ84715.1"/>
    <property type="molecule type" value="Genomic_DNA"/>
</dbReference>
<dbReference type="InParanoid" id="Q01NB1"/>